<evidence type="ECO:0000313" key="4">
    <source>
        <dbReference type="Proteomes" id="UP000662904"/>
    </source>
</evidence>
<evidence type="ECO:0000256" key="2">
    <source>
        <dbReference type="ARBA" id="ARBA00022649"/>
    </source>
</evidence>
<dbReference type="GO" id="GO:0003677">
    <property type="term" value="F:DNA binding"/>
    <property type="evidence" value="ECO:0007669"/>
    <property type="project" value="InterPro"/>
</dbReference>
<dbReference type="EMBL" id="CP059066">
    <property type="protein sequence ID" value="QSQ10467.1"/>
    <property type="molecule type" value="Genomic_DNA"/>
</dbReference>
<dbReference type="Pfam" id="PF02452">
    <property type="entry name" value="PemK_toxin"/>
    <property type="match status" value="1"/>
</dbReference>
<accession>A0A8A0RT20</accession>
<proteinExistence type="inferred from homology"/>
<dbReference type="AlphaFoldDB" id="A0A8A0RT20"/>
<dbReference type="SUPFAM" id="SSF50118">
    <property type="entry name" value="Cell growth inhibitor/plasmid maintenance toxic component"/>
    <property type="match status" value="1"/>
</dbReference>
<comment type="similarity">
    <text evidence="1">Belongs to the PemK/MazF family.</text>
</comment>
<dbReference type="KEGG" id="kme:H0A61_02875"/>
<protein>
    <recommendedName>
        <fullName evidence="5">PemK-like protein</fullName>
    </recommendedName>
</protein>
<evidence type="ECO:0000313" key="3">
    <source>
        <dbReference type="EMBL" id="QSQ10467.1"/>
    </source>
</evidence>
<organism evidence="3 4">
    <name type="scientific">Koleobacter methoxysyntrophicus</name>
    <dbReference type="NCBI Taxonomy" id="2751313"/>
    <lineage>
        <taxon>Bacteria</taxon>
        <taxon>Bacillati</taxon>
        <taxon>Bacillota</taxon>
        <taxon>Clostridia</taxon>
        <taxon>Koleobacterales</taxon>
        <taxon>Koleobacteraceae</taxon>
        <taxon>Koleobacter</taxon>
    </lineage>
</organism>
<evidence type="ECO:0008006" key="5">
    <source>
        <dbReference type="Google" id="ProtNLM"/>
    </source>
</evidence>
<name>A0A8A0RT20_9FIRM</name>
<keyword evidence="2" id="KW-1277">Toxin-antitoxin system</keyword>
<reference evidence="3" key="1">
    <citation type="submission" date="2020-07" db="EMBL/GenBank/DDBJ databases">
        <title>Koleobacter methoxysyntrophicus gen. nov., sp. nov., a novel anaerobic bacterium isolated from deep subsurface oil field and proposal of Koleobacterales ord. nov. in the phylum Firmicutes.</title>
        <authorList>
            <person name="Sakamoto S."/>
            <person name="Tamaki H."/>
        </authorList>
    </citation>
    <scope>NUCLEOTIDE SEQUENCE</scope>
    <source>
        <strain evidence="3">NRmbB1</strain>
    </source>
</reference>
<dbReference type="InterPro" id="IPR003477">
    <property type="entry name" value="PemK-like"/>
</dbReference>
<keyword evidence="4" id="KW-1185">Reference proteome</keyword>
<evidence type="ECO:0000256" key="1">
    <source>
        <dbReference type="ARBA" id="ARBA00007521"/>
    </source>
</evidence>
<dbReference type="Proteomes" id="UP000662904">
    <property type="component" value="Chromosome"/>
</dbReference>
<dbReference type="InterPro" id="IPR011067">
    <property type="entry name" value="Plasmid_toxin/cell-grow_inhib"/>
</dbReference>
<dbReference type="Gene3D" id="2.30.30.110">
    <property type="match status" value="1"/>
</dbReference>
<gene>
    <name evidence="3" type="ORF">H0A61_02875</name>
</gene>
<sequence>MVYKKGDVVVARFPYVEGTGAKPRPCLIVSSEKYFEKNHQVIALQITSRKRSKNLDAAKIEKWKEAGLDAPSVVRPKPVTLPADEISGKIGRIDPADLQRVMGKFIEVLNIY</sequence>
<dbReference type="RefSeq" id="WP_206707774.1">
    <property type="nucleotide sequence ID" value="NZ_CP059066.1"/>
</dbReference>